<dbReference type="Proteomes" id="UP000011713">
    <property type="component" value="Unassembled WGS sequence"/>
</dbReference>
<organism evidence="1 2">
    <name type="scientific">Hyaloperonospora arabidopsidis (strain Emoy2)</name>
    <name type="common">Downy mildew agent</name>
    <name type="synonym">Peronospora arabidopsidis</name>
    <dbReference type="NCBI Taxonomy" id="559515"/>
    <lineage>
        <taxon>Eukaryota</taxon>
        <taxon>Sar</taxon>
        <taxon>Stramenopiles</taxon>
        <taxon>Oomycota</taxon>
        <taxon>Peronosporomycetes</taxon>
        <taxon>Peronosporales</taxon>
        <taxon>Peronosporaceae</taxon>
        <taxon>Hyaloperonospora</taxon>
    </lineage>
</organism>
<dbReference type="EnsemblProtists" id="HpaT808920">
    <property type="protein sequence ID" value="HpaP808920"/>
    <property type="gene ID" value="HpaG808920"/>
</dbReference>
<dbReference type="VEuPathDB" id="FungiDB:HpaG808920"/>
<sequence length="79" mass="9172">MVRGLVVADPWGLARATLLPVLFHQVVWFAKLAAAYERFDVDHIQAHWKSTHCLWLSKEQAGTNPFFVSYYNARKKRRG</sequence>
<proteinExistence type="predicted"/>
<dbReference type="InParanoid" id="M4BR81"/>
<accession>M4BR81</accession>
<reference evidence="2" key="1">
    <citation type="journal article" date="2010" name="Science">
        <title>Signatures of adaptation to obligate biotrophy in the Hyaloperonospora arabidopsidis genome.</title>
        <authorList>
            <person name="Baxter L."/>
            <person name="Tripathy S."/>
            <person name="Ishaque N."/>
            <person name="Boot N."/>
            <person name="Cabral A."/>
            <person name="Kemen E."/>
            <person name="Thines M."/>
            <person name="Ah-Fong A."/>
            <person name="Anderson R."/>
            <person name="Badejoko W."/>
            <person name="Bittner-Eddy P."/>
            <person name="Boore J.L."/>
            <person name="Chibucos M.C."/>
            <person name="Coates M."/>
            <person name="Dehal P."/>
            <person name="Delehaunty K."/>
            <person name="Dong S."/>
            <person name="Downton P."/>
            <person name="Dumas B."/>
            <person name="Fabro G."/>
            <person name="Fronick C."/>
            <person name="Fuerstenberg S.I."/>
            <person name="Fulton L."/>
            <person name="Gaulin E."/>
            <person name="Govers F."/>
            <person name="Hughes L."/>
            <person name="Humphray S."/>
            <person name="Jiang R.H."/>
            <person name="Judelson H."/>
            <person name="Kamoun S."/>
            <person name="Kyung K."/>
            <person name="Meijer H."/>
            <person name="Minx P."/>
            <person name="Morris P."/>
            <person name="Nelson J."/>
            <person name="Phuntumart V."/>
            <person name="Qutob D."/>
            <person name="Rehmany A."/>
            <person name="Rougon-Cardoso A."/>
            <person name="Ryden P."/>
            <person name="Torto-Alalibo T."/>
            <person name="Studholme D."/>
            <person name="Wang Y."/>
            <person name="Win J."/>
            <person name="Wood J."/>
            <person name="Clifton S.W."/>
            <person name="Rogers J."/>
            <person name="Van den Ackerveken G."/>
            <person name="Jones J.D."/>
            <person name="McDowell J.M."/>
            <person name="Beynon J."/>
            <person name="Tyler B.M."/>
        </authorList>
    </citation>
    <scope>NUCLEOTIDE SEQUENCE [LARGE SCALE GENOMIC DNA]</scope>
    <source>
        <strain evidence="2">Emoy2</strain>
    </source>
</reference>
<reference evidence="1" key="2">
    <citation type="submission" date="2015-06" db="UniProtKB">
        <authorList>
            <consortium name="EnsemblProtists"/>
        </authorList>
    </citation>
    <scope>IDENTIFICATION</scope>
    <source>
        <strain evidence="1">Emoy2</strain>
    </source>
</reference>
<protein>
    <submittedName>
        <fullName evidence="1">Uncharacterized protein</fullName>
    </submittedName>
</protein>
<name>M4BR81_HYAAE</name>
<keyword evidence="2" id="KW-1185">Reference proteome</keyword>
<dbReference type="AlphaFoldDB" id="M4BR81"/>
<dbReference type="HOGENOM" id="CLU_2611170_0_0_1"/>
<evidence type="ECO:0000313" key="2">
    <source>
        <dbReference type="Proteomes" id="UP000011713"/>
    </source>
</evidence>
<dbReference type="EMBL" id="JH598621">
    <property type="status" value="NOT_ANNOTATED_CDS"/>
    <property type="molecule type" value="Genomic_DNA"/>
</dbReference>
<evidence type="ECO:0000313" key="1">
    <source>
        <dbReference type="EnsemblProtists" id="HpaP808920"/>
    </source>
</evidence>